<keyword evidence="1" id="KW-0288">FMN</keyword>
<feature type="domain" description="NADPH-dependent FMN reductase-like" evidence="2">
    <location>
        <begin position="25"/>
        <end position="169"/>
    </location>
</feature>
<dbReference type="RefSeq" id="WP_371842374.1">
    <property type="nucleotide sequence ID" value="NZ_JBGMEL010000001.1"/>
</dbReference>
<sequence>MLPRHTRSEIQRRLQKSSPSSEPAKILILYGSLRPNSFSRLLANQVAEILQYFDAEVRLFDPADLPLYDGVNFEHPKVHQLREWSAWSQGQVWISPEIHGNISAVFKNQIDWLPLDQSATRATQGKTLAVMQISGGSQSFNTVNSLRVLGRWMRMFTIPNQSSIAKAWQEFDELGRLKDSSFRDRVIDVLEELVKTTILLRGQSDYLTERFSEAKGEQLVAAEGTVKNTVVSCGLAGSHKVA</sequence>
<dbReference type="Gene3D" id="3.40.50.360">
    <property type="match status" value="1"/>
</dbReference>
<comment type="caution">
    <text evidence="3">The sequence shown here is derived from an EMBL/GenBank/DDBJ whole genome shotgun (WGS) entry which is preliminary data.</text>
</comment>
<name>A0ABV4NJR5_9GAMM</name>
<organism evidence="3 4">
    <name type="scientific">Microbulbifer echini</name>
    <dbReference type="NCBI Taxonomy" id="1529067"/>
    <lineage>
        <taxon>Bacteria</taxon>
        <taxon>Pseudomonadati</taxon>
        <taxon>Pseudomonadota</taxon>
        <taxon>Gammaproteobacteria</taxon>
        <taxon>Cellvibrionales</taxon>
        <taxon>Microbulbiferaceae</taxon>
        <taxon>Microbulbifer</taxon>
    </lineage>
</organism>
<protein>
    <submittedName>
        <fullName evidence="3">Arsenical resistance protein ArsH</fullName>
    </submittedName>
</protein>
<accession>A0ABV4NJR5</accession>
<evidence type="ECO:0000256" key="1">
    <source>
        <dbReference type="ARBA" id="ARBA00022643"/>
    </source>
</evidence>
<evidence type="ECO:0000313" key="4">
    <source>
        <dbReference type="Proteomes" id="UP001569414"/>
    </source>
</evidence>
<dbReference type="SUPFAM" id="SSF52218">
    <property type="entry name" value="Flavoproteins"/>
    <property type="match status" value="1"/>
</dbReference>
<proteinExistence type="predicted"/>
<dbReference type="PANTHER" id="PTHR43590:SF1">
    <property type="entry name" value="ARSENIC RESISTANCE PROTEIN ARSH (AFU_ORTHOLOGUE AFUA_5G15030)"/>
    <property type="match status" value="1"/>
</dbReference>
<dbReference type="EMBL" id="JBGMEL010000001">
    <property type="protein sequence ID" value="MFA0789241.1"/>
    <property type="molecule type" value="Genomic_DNA"/>
</dbReference>
<dbReference type="PANTHER" id="PTHR43590">
    <property type="entry name" value="ARSENIC RESISTANCE PROTEIN ARSH (AFU_ORTHOLOGUE AFUA_5G15030)"/>
    <property type="match status" value="1"/>
</dbReference>
<keyword evidence="1" id="KW-0285">Flavoprotein</keyword>
<keyword evidence="4" id="KW-1185">Reference proteome</keyword>
<dbReference type="InterPro" id="IPR014063">
    <property type="entry name" value="Arsenate-R_ArsH"/>
</dbReference>
<dbReference type="Proteomes" id="UP001569414">
    <property type="component" value="Unassembled WGS sequence"/>
</dbReference>
<reference evidence="3 4" key="1">
    <citation type="submission" date="2024-08" db="EMBL/GenBank/DDBJ databases">
        <authorList>
            <person name="Ishaq N."/>
        </authorList>
    </citation>
    <scope>NUCLEOTIDE SEQUENCE [LARGE SCALE GENOMIC DNA]</scope>
    <source>
        <strain evidence="3 4">JCM 30400</strain>
    </source>
</reference>
<evidence type="ECO:0000313" key="3">
    <source>
        <dbReference type="EMBL" id="MFA0789241.1"/>
    </source>
</evidence>
<dbReference type="InterPro" id="IPR029039">
    <property type="entry name" value="Flavoprotein-like_sf"/>
</dbReference>
<dbReference type="NCBIfam" id="TIGR02690">
    <property type="entry name" value="resist_ArsH"/>
    <property type="match status" value="1"/>
</dbReference>
<gene>
    <name evidence="3" type="primary">arsH</name>
    <name evidence="3" type="ORF">ACCI51_01705</name>
</gene>
<evidence type="ECO:0000259" key="2">
    <source>
        <dbReference type="Pfam" id="PF03358"/>
    </source>
</evidence>
<dbReference type="InterPro" id="IPR005025">
    <property type="entry name" value="FMN_Rdtase-like_dom"/>
</dbReference>
<dbReference type="Pfam" id="PF03358">
    <property type="entry name" value="FMN_red"/>
    <property type="match status" value="1"/>
</dbReference>